<dbReference type="InterPro" id="IPR002347">
    <property type="entry name" value="SDR_fam"/>
</dbReference>
<gene>
    <name evidence="4" type="ORF">CTI12_AA023380</name>
</gene>
<keyword evidence="3" id="KW-0560">Oxidoreductase</keyword>
<dbReference type="SUPFAM" id="SSF51735">
    <property type="entry name" value="NAD(P)-binding Rossmann-fold domains"/>
    <property type="match status" value="1"/>
</dbReference>
<organism evidence="4 5">
    <name type="scientific">Artemisia annua</name>
    <name type="common">Sweet wormwood</name>
    <dbReference type="NCBI Taxonomy" id="35608"/>
    <lineage>
        <taxon>Eukaryota</taxon>
        <taxon>Viridiplantae</taxon>
        <taxon>Streptophyta</taxon>
        <taxon>Embryophyta</taxon>
        <taxon>Tracheophyta</taxon>
        <taxon>Spermatophyta</taxon>
        <taxon>Magnoliopsida</taxon>
        <taxon>eudicotyledons</taxon>
        <taxon>Gunneridae</taxon>
        <taxon>Pentapetalae</taxon>
        <taxon>asterids</taxon>
        <taxon>campanulids</taxon>
        <taxon>Asterales</taxon>
        <taxon>Asteraceae</taxon>
        <taxon>Asteroideae</taxon>
        <taxon>Anthemideae</taxon>
        <taxon>Artemisiinae</taxon>
        <taxon>Artemisia</taxon>
    </lineage>
</organism>
<dbReference type="Gene3D" id="3.40.50.720">
    <property type="entry name" value="NAD(P)-binding Rossmann-like Domain"/>
    <property type="match status" value="1"/>
</dbReference>
<evidence type="ECO:0000256" key="3">
    <source>
        <dbReference type="ARBA" id="ARBA00023002"/>
    </source>
</evidence>
<accession>A0A2U1QJC1</accession>
<dbReference type="PANTHER" id="PTHR43490">
    <property type="entry name" value="(+)-NEOMENTHOL DEHYDROGENASE"/>
    <property type="match status" value="1"/>
</dbReference>
<evidence type="ECO:0000256" key="2">
    <source>
        <dbReference type="ARBA" id="ARBA00022857"/>
    </source>
</evidence>
<dbReference type="GO" id="GO:0016491">
    <property type="term" value="F:oxidoreductase activity"/>
    <property type="evidence" value="ECO:0007669"/>
    <property type="project" value="UniProtKB-KW"/>
</dbReference>
<dbReference type="PANTHER" id="PTHR43490:SF135">
    <property type="entry name" value="OS02G0640800 PROTEIN"/>
    <property type="match status" value="1"/>
</dbReference>
<sequence length="216" mass="23904">MSAGFQLATVEGSYPPEFIARHSKGWFRNRGRSSMAAGRDILLTMRNKCRQALAVDMLMQRGFADNLYGLSGKPVNRQMANTRSVRLVVDRLDYLFSGAQSSYKVNVGKDFKRRYASLMDIKKSFAALSIKGSISSQLGIVVKGGNKGNGLKICRQLASNDIKVILTARNESRGIETIEKLKVNGPLDAVFHQLDVKDPSSIARLAKYVESQLKKT</sequence>
<dbReference type="EMBL" id="PKPP01000085">
    <property type="protein sequence ID" value="PWA98072.1"/>
    <property type="molecule type" value="Genomic_DNA"/>
</dbReference>
<comment type="caution">
    <text evidence="4">The sequence shown here is derived from an EMBL/GenBank/DDBJ whole genome shotgun (WGS) entry which is preliminary data.</text>
</comment>
<dbReference type="AlphaFoldDB" id="A0A2U1QJC1"/>
<evidence type="ECO:0000313" key="4">
    <source>
        <dbReference type="EMBL" id="PWA98072.1"/>
    </source>
</evidence>
<proteinExistence type="inferred from homology"/>
<name>A0A2U1QJC1_ARTAN</name>
<dbReference type="InterPro" id="IPR036291">
    <property type="entry name" value="NAD(P)-bd_dom_sf"/>
</dbReference>
<dbReference type="GO" id="GO:0016020">
    <property type="term" value="C:membrane"/>
    <property type="evidence" value="ECO:0007669"/>
    <property type="project" value="TreeGrafter"/>
</dbReference>
<evidence type="ECO:0000313" key="5">
    <source>
        <dbReference type="Proteomes" id="UP000245207"/>
    </source>
</evidence>
<dbReference type="Proteomes" id="UP000245207">
    <property type="component" value="Unassembled WGS sequence"/>
</dbReference>
<dbReference type="Pfam" id="PF00106">
    <property type="entry name" value="adh_short"/>
    <property type="match status" value="1"/>
</dbReference>
<keyword evidence="5" id="KW-1185">Reference proteome</keyword>
<dbReference type="STRING" id="35608.A0A2U1QJC1"/>
<protein>
    <submittedName>
        <fullName evidence="4">Broad substrate reductase/dehydrogenase</fullName>
    </submittedName>
</protein>
<reference evidence="4 5" key="1">
    <citation type="journal article" date="2018" name="Mol. Plant">
        <title>The genome of Artemisia annua provides insight into the evolution of Asteraceae family and artemisinin biosynthesis.</title>
        <authorList>
            <person name="Shen Q."/>
            <person name="Zhang L."/>
            <person name="Liao Z."/>
            <person name="Wang S."/>
            <person name="Yan T."/>
            <person name="Shi P."/>
            <person name="Liu M."/>
            <person name="Fu X."/>
            <person name="Pan Q."/>
            <person name="Wang Y."/>
            <person name="Lv Z."/>
            <person name="Lu X."/>
            <person name="Zhang F."/>
            <person name="Jiang W."/>
            <person name="Ma Y."/>
            <person name="Chen M."/>
            <person name="Hao X."/>
            <person name="Li L."/>
            <person name="Tang Y."/>
            <person name="Lv G."/>
            <person name="Zhou Y."/>
            <person name="Sun X."/>
            <person name="Brodelius P.E."/>
            <person name="Rose J.K.C."/>
            <person name="Tang K."/>
        </authorList>
    </citation>
    <scope>NUCLEOTIDE SEQUENCE [LARGE SCALE GENOMIC DNA]</scope>
    <source>
        <strain evidence="5">cv. Huhao1</strain>
        <tissue evidence="4">Leaf</tissue>
    </source>
</reference>
<keyword evidence="2" id="KW-0521">NADP</keyword>
<comment type="similarity">
    <text evidence="1">Belongs to the short-chain dehydrogenases/reductases (SDR) family.</text>
</comment>
<evidence type="ECO:0000256" key="1">
    <source>
        <dbReference type="ARBA" id="ARBA00006484"/>
    </source>
</evidence>